<feature type="region of interest" description="Disordered" evidence="1">
    <location>
        <begin position="37"/>
        <end position="58"/>
    </location>
</feature>
<comment type="caution">
    <text evidence="2">The sequence shown here is derived from an EMBL/GenBank/DDBJ whole genome shotgun (WGS) entry which is preliminary data.</text>
</comment>
<organism evidence="2">
    <name type="scientific">marine sediment metagenome</name>
    <dbReference type="NCBI Taxonomy" id="412755"/>
    <lineage>
        <taxon>unclassified sequences</taxon>
        <taxon>metagenomes</taxon>
        <taxon>ecological metagenomes</taxon>
    </lineage>
</organism>
<evidence type="ECO:0000256" key="1">
    <source>
        <dbReference type="SAM" id="MobiDB-lite"/>
    </source>
</evidence>
<protein>
    <submittedName>
        <fullName evidence="2">Uncharacterized protein</fullName>
    </submittedName>
</protein>
<evidence type="ECO:0000313" key="2">
    <source>
        <dbReference type="EMBL" id="GAJ05453.1"/>
    </source>
</evidence>
<name>X1TJI5_9ZZZZ</name>
<sequence length="58" mass="6201">PAGAPEYTVAGLPARPTVAKLQFELFSIAFGRFGEDGPLKPRMNSHPRFPTAAPIPPI</sequence>
<dbReference type="AlphaFoldDB" id="X1TJI5"/>
<dbReference type="EMBL" id="BARW01025151">
    <property type="protein sequence ID" value="GAJ05453.1"/>
    <property type="molecule type" value="Genomic_DNA"/>
</dbReference>
<reference evidence="2" key="1">
    <citation type="journal article" date="2014" name="Front. Microbiol.">
        <title>High frequency of phylogenetically diverse reductive dehalogenase-homologous genes in deep subseafloor sedimentary metagenomes.</title>
        <authorList>
            <person name="Kawai M."/>
            <person name="Futagami T."/>
            <person name="Toyoda A."/>
            <person name="Takaki Y."/>
            <person name="Nishi S."/>
            <person name="Hori S."/>
            <person name="Arai W."/>
            <person name="Tsubouchi T."/>
            <person name="Morono Y."/>
            <person name="Uchiyama I."/>
            <person name="Ito T."/>
            <person name="Fujiyama A."/>
            <person name="Inagaki F."/>
            <person name="Takami H."/>
        </authorList>
    </citation>
    <scope>NUCLEOTIDE SEQUENCE</scope>
    <source>
        <strain evidence="2">Expedition CK06-06</strain>
    </source>
</reference>
<proteinExistence type="predicted"/>
<gene>
    <name evidence="2" type="ORF">S12H4_41296</name>
</gene>
<feature type="non-terminal residue" evidence="2">
    <location>
        <position position="1"/>
    </location>
</feature>
<accession>X1TJI5</accession>